<name>A0A368NQ25_9GAMM</name>
<evidence type="ECO:0000313" key="3">
    <source>
        <dbReference type="Proteomes" id="UP000252558"/>
    </source>
</evidence>
<comment type="caution">
    <text evidence="2">The sequence shown here is derived from an EMBL/GenBank/DDBJ whole genome shotgun (WGS) entry which is preliminary data.</text>
</comment>
<keyword evidence="3" id="KW-1185">Reference proteome</keyword>
<proteinExistence type="predicted"/>
<dbReference type="EMBL" id="QPID01000002">
    <property type="protein sequence ID" value="RCU51784.1"/>
    <property type="molecule type" value="Genomic_DNA"/>
</dbReference>
<protein>
    <recommendedName>
        <fullName evidence="1">Ysc84 actin-binding domain-containing protein</fullName>
    </recommendedName>
</protein>
<sequence length="183" mass="19121">MNKVLSILIAMVLVGCSAKGSNPSEQRAEIQKMNQEVISAVYKQEPAAKKLMGSAAGYATFSNAQVNVIFVAGGGGYGMAKNNSTGKVTYMEMGEGGIGLGLGAKDYRVLFVFHTQKALNSFIDDGWVFGGEADAAAKTKDKGGEASGGAKFGDVTVYQLTEAGLAIQATAKGAKYWKSDELN</sequence>
<dbReference type="InterPro" id="IPR007461">
    <property type="entry name" value="Ysc84_actin-binding"/>
</dbReference>
<feature type="domain" description="Ysc84 actin-binding" evidence="1">
    <location>
        <begin position="95"/>
        <end position="183"/>
    </location>
</feature>
<dbReference type="OrthoDB" id="117166at2"/>
<accession>A0A368NQ25</accession>
<dbReference type="RefSeq" id="WP_114337213.1">
    <property type="nucleotide sequence ID" value="NZ_QPID01000002.1"/>
</dbReference>
<evidence type="ECO:0000259" key="1">
    <source>
        <dbReference type="Pfam" id="PF04366"/>
    </source>
</evidence>
<dbReference type="AlphaFoldDB" id="A0A368NQ25"/>
<dbReference type="PROSITE" id="PS51257">
    <property type="entry name" value="PROKAR_LIPOPROTEIN"/>
    <property type="match status" value="1"/>
</dbReference>
<evidence type="ECO:0000313" key="2">
    <source>
        <dbReference type="EMBL" id="RCU51784.1"/>
    </source>
</evidence>
<reference evidence="2 3" key="1">
    <citation type="submission" date="2018-07" db="EMBL/GenBank/DDBJ databases">
        <title>Corallincola holothuriorum sp. nov., a new facultative anaerobe isolated from sea cucumber Apostichopus japonicus.</title>
        <authorList>
            <person name="Xia H."/>
        </authorList>
    </citation>
    <scope>NUCLEOTIDE SEQUENCE [LARGE SCALE GENOMIC DNA]</scope>
    <source>
        <strain evidence="2 3">C4</strain>
    </source>
</reference>
<gene>
    <name evidence="2" type="ORF">DU002_04765</name>
</gene>
<dbReference type="Pfam" id="PF04366">
    <property type="entry name" value="Ysc84"/>
    <property type="match status" value="1"/>
</dbReference>
<dbReference type="Proteomes" id="UP000252558">
    <property type="component" value="Unassembled WGS sequence"/>
</dbReference>
<organism evidence="2 3">
    <name type="scientific">Corallincola holothuriorum</name>
    <dbReference type="NCBI Taxonomy" id="2282215"/>
    <lineage>
        <taxon>Bacteria</taxon>
        <taxon>Pseudomonadati</taxon>
        <taxon>Pseudomonadota</taxon>
        <taxon>Gammaproteobacteria</taxon>
        <taxon>Alteromonadales</taxon>
        <taxon>Psychromonadaceae</taxon>
        <taxon>Corallincola</taxon>
    </lineage>
</organism>